<accession>A0A541BAV7</accession>
<feature type="domain" description="N-acetyltransferase" evidence="1">
    <location>
        <begin position="1"/>
        <end position="147"/>
    </location>
</feature>
<reference evidence="2 3" key="1">
    <citation type="submission" date="2019-06" db="EMBL/GenBank/DDBJ databases">
        <title>Rhodococcus spaelei sp. nov., isolated from a cave.</title>
        <authorList>
            <person name="Lee S.D."/>
        </authorList>
    </citation>
    <scope>NUCLEOTIDE SEQUENCE [LARGE SCALE GENOMIC DNA]</scope>
    <source>
        <strain evidence="2 3">C9-5</strain>
    </source>
</reference>
<keyword evidence="3" id="KW-1185">Reference proteome</keyword>
<proteinExistence type="predicted"/>
<dbReference type="Gene3D" id="3.40.630.30">
    <property type="match status" value="1"/>
</dbReference>
<comment type="caution">
    <text evidence="2">The sequence shown here is derived from an EMBL/GenBank/DDBJ whole genome shotgun (WGS) entry which is preliminary data.</text>
</comment>
<dbReference type="Proteomes" id="UP000316256">
    <property type="component" value="Unassembled WGS sequence"/>
</dbReference>
<evidence type="ECO:0000313" key="3">
    <source>
        <dbReference type="Proteomes" id="UP000316256"/>
    </source>
</evidence>
<dbReference type="GO" id="GO:0016747">
    <property type="term" value="F:acyltransferase activity, transferring groups other than amino-acyl groups"/>
    <property type="evidence" value="ECO:0007669"/>
    <property type="project" value="InterPro"/>
</dbReference>
<protein>
    <submittedName>
        <fullName evidence="2">GNAT family N-acetyltransferase</fullName>
    </submittedName>
</protein>
<name>A0A541BAV7_9NOCA</name>
<dbReference type="InterPro" id="IPR016181">
    <property type="entry name" value="Acyl_CoA_acyltransferase"/>
</dbReference>
<dbReference type="InterPro" id="IPR000182">
    <property type="entry name" value="GNAT_dom"/>
</dbReference>
<evidence type="ECO:0000313" key="2">
    <source>
        <dbReference type="EMBL" id="TQF69482.1"/>
    </source>
</evidence>
<organism evidence="2 3">
    <name type="scientific">Rhodococcus spelaei</name>
    <dbReference type="NCBI Taxonomy" id="2546320"/>
    <lineage>
        <taxon>Bacteria</taxon>
        <taxon>Bacillati</taxon>
        <taxon>Actinomycetota</taxon>
        <taxon>Actinomycetes</taxon>
        <taxon>Mycobacteriales</taxon>
        <taxon>Nocardiaceae</taxon>
        <taxon>Rhodococcus</taxon>
    </lineage>
</organism>
<dbReference type="OrthoDB" id="4725120at2"/>
<keyword evidence="2" id="KW-0808">Transferase</keyword>
<evidence type="ECO:0000259" key="1">
    <source>
        <dbReference type="PROSITE" id="PS51186"/>
    </source>
</evidence>
<dbReference type="AlphaFoldDB" id="A0A541BAV7"/>
<dbReference type="SUPFAM" id="SSF55729">
    <property type="entry name" value="Acyl-CoA N-acyltransferases (Nat)"/>
    <property type="match status" value="1"/>
</dbReference>
<gene>
    <name evidence="2" type="ORF">FK531_10715</name>
</gene>
<dbReference type="EMBL" id="VIGH01000004">
    <property type="protein sequence ID" value="TQF69482.1"/>
    <property type="molecule type" value="Genomic_DNA"/>
</dbReference>
<dbReference type="Pfam" id="PF00583">
    <property type="entry name" value="Acetyltransf_1"/>
    <property type="match status" value="1"/>
</dbReference>
<dbReference type="PROSITE" id="PS51186">
    <property type="entry name" value="GNAT"/>
    <property type="match status" value="1"/>
</dbReference>
<dbReference type="RefSeq" id="WP_142099568.1">
    <property type="nucleotide sequence ID" value="NZ_VIGH01000004.1"/>
</dbReference>
<sequence length="148" mass="16935">MTLVLIDHFGADRWLCPPFDRAVSYEREDWWNRPSRRGDAWYVQVMEGDAEVARVELDDPGGINPEHVGVPELGPERLEIQLVEVATAARGLGVGTAVVRALEERHADRRLFAYSEDAHGFWGSLGWDRFDHPFGERVRPLFIQPVRE</sequence>